<dbReference type="PANTHER" id="PTHR23065:SF7">
    <property type="entry name" value="NOSTRIN, ISOFORM H"/>
    <property type="match status" value="1"/>
</dbReference>
<dbReference type="GO" id="GO:0005886">
    <property type="term" value="C:plasma membrane"/>
    <property type="evidence" value="ECO:0007669"/>
    <property type="project" value="TreeGrafter"/>
</dbReference>
<dbReference type="EMBL" id="KB207140">
    <property type="protein sequence ID" value="ELP84211.1"/>
    <property type="molecule type" value="Genomic_DNA"/>
</dbReference>
<dbReference type="GO" id="GO:0031982">
    <property type="term" value="C:vesicle"/>
    <property type="evidence" value="ECO:0007669"/>
    <property type="project" value="TreeGrafter"/>
</dbReference>
<dbReference type="InterPro" id="IPR036028">
    <property type="entry name" value="SH3-like_dom_sf"/>
</dbReference>
<keyword evidence="5" id="KW-0206">Cytoskeleton</keyword>
<dbReference type="PANTHER" id="PTHR23065">
    <property type="entry name" value="PROLINE-SERINE-THREONINE PHOSPHATASE INTERACTING PROTEIN 1"/>
    <property type="match status" value="1"/>
</dbReference>
<evidence type="ECO:0000256" key="4">
    <source>
        <dbReference type="ARBA" id="ARBA00022553"/>
    </source>
</evidence>
<accession>A0A0A1TV83</accession>
<dbReference type="Gene3D" id="2.30.30.40">
    <property type="entry name" value="SH3 Domains"/>
    <property type="match status" value="1"/>
</dbReference>
<dbReference type="AlphaFoldDB" id="A0A0A1TV83"/>
<dbReference type="InterPro" id="IPR031160">
    <property type="entry name" value="F_BAR_dom"/>
</dbReference>
<evidence type="ECO:0000256" key="7">
    <source>
        <dbReference type="PROSITE-ProRule" id="PRU01077"/>
    </source>
</evidence>
<evidence type="ECO:0000259" key="11">
    <source>
        <dbReference type="PROSITE" id="PS51741"/>
    </source>
</evidence>
<evidence type="ECO:0000256" key="1">
    <source>
        <dbReference type="ARBA" id="ARBA00004245"/>
    </source>
</evidence>
<keyword evidence="2 6" id="KW-0728">SH3 domain</keyword>
<evidence type="ECO:0000313" key="12">
    <source>
        <dbReference type="EMBL" id="ELP84211.1"/>
    </source>
</evidence>
<feature type="domain" description="SH3" evidence="10">
    <location>
        <begin position="306"/>
        <end position="366"/>
    </location>
</feature>
<dbReference type="InterPro" id="IPR001060">
    <property type="entry name" value="FCH_dom"/>
</dbReference>
<dbReference type="Pfam" id="PF00018">
    <property type="entry name" value="SH3_1"/>
    <property type="match status" value="1"/>
</dbReference>
<dbReference type="InterPro" id="IPR001452">
    <property type="entry name" value="SH3_domain"/>
</dbReference>
<keyword evidence="7 8" id="KW-0175">Coiled coil</keyword>
<dbReference type="GO" id="GO:0005737">
    <property type="term" value="C:cytoplasm"/>
    <property type="evidence" value="ECO:0007669"/>
    <property type="project" value="TreeGrafter"/>
</dbReference>
<feature type="coiled-coil region" evidence="8">
    <location>
        <begin position="88"/>
        <end position="115"/>
    </location>
</feature>
<dbReference type="GO" id="GO:0008017">
    <property type="term" value="F:microtubule binding"/>
    <property type="evidence" value="ECO:0007669"/>
    <property type="project" value="TreeGrafter"/>
</dbReference>
<dbReference type="PROSITE" id="PS50002">
    <property type="entry name" value="SH3"/>
    <property type="match status" value="1"/>
</dbReference>
<comment type="subcellular location">
    <subcellularLocation>
        <location evidence="1">Cytoplasm</location>
        <location evidence="1">Cytoskeleton</location>
    </subcellularLocation>
</comment>
<dbReference type="Pfam" id="PF00611">
    <property type="entry name" value="FCH"/>
    <property type="match status" value="1"/>
</dbReference>
<evidence type="ECO:0000256" key="6">
    <source>
        <dbReference type="PROSITE-ProRule" id="PRU00192"/>
    </source>
</evidence>
<keyword evidence="4" id="KW-0597">Phosphoprotein</keyword>
<feature type="domain" description="F-BAR" evidence="11">
    <location>
        <begin position="1"/>
        <end position="259"/>
    </location>
</feature>
<organism evidence="12 13">
    <name type="scientific">Entamoeba invadens IP1</name>
    <dbReference type="NCBI Taxonomy" id="370355"/>
    <lineage>
        <taxon>Eukaryota</taxon>
        <taxon>Amoebozoa</taxon>
        <taxon>Evosea</taxon>
        <taxon>Archamoebae</taxon>
        <taxon>Mastigamoebida</taxon>
        <taxon>Entamoebidae</taxon>
        <taxon>Entamoeba</taxon>
    </lineage>
</organism>
<dbReference type="GO" id="GO:0030041">
    <property type="term" value="P:actin filament polymerization"/>
    <property type="evidence" value="ECO:0007669"/>
    <property type="project" value="TreeGrafter"/>
</dbReference>
<sequence length="366" mass="42092">MNFTTSLKGNLEFVFKHSNHNIRFCGEVADLLDKLRSSRKEYCKSITKISQEFQKKLEDDALYGTTKEAVCQLLTSVLEEADGQMKTVEVLTNSIEEFKNKTKEIEKAAKGVRQDAETRTKDVEKCKDATKKEKDKFVKCHKDVTSMLSDIEKSKTANAPEKKIKSLEEKRDHLKEKEEEQNKVYVTSVETTNKRIKHFFDVDQIEILELYNKFEVNYLEQMKEILKNFSESLASIPVIVKESMEKYNDKASHINSSEDVVTFCKIHKTSCRTPTYVPVIDADGLIIKQEGALNERRNDDPEGMERVFLTCTVVHDFIAEGPEEMNVKKGDTIIVSEKHENGWWYATNKENATVGFVPETFVKDVN</sequence>
<dbReference type="SUPFAM" id="SSF50044">
    <property type="entry name" value="SH3-domain"/>
    <property type="match status" value="1"/>
</dbReference>
<gene>
    <name evidence="12" type="ORF">EIN_064260</name>
</gene>
<keyword evidence="3" id="KW-0963">Cytoplasm</keyword>
<evidence type="ECO:0000313" key="13">
    <source>
        <dbReference type="Proteomes" id="UP000014680"/>
    </source>
</evidence>
<dbReference type="VEuPathDB" id="AmoebaDB:EIN_064260"/>
<dbReference type="KEGG" id="eiv:EIN_064260"/>
<dbReference type="SMART" id="SM00326">
    <property type="entry name" value="SH3"/>
    <property type="match status" value="1"/>
</dbReference>
<evidence type="ECO:0000256" key="8">
    <source>
        <dbReference type="SAM" id="Coils"/>
    </source>
</evidence>
<evidence type="ECO:0008006" key="14">
    <source>
        <dbReference type="Google" id="ProtNLM"/>
    </source>
</evidence>
<dbReference type="GO" id="GO:0016050">
    <property type="term" value="P:vesicle organization"/>
    <property type="evidence" value="ECO:0007669"/>
    <property type="project" value="TreeGrafter"/>
</dbReference>
<evidence type="ECO:0000256" key="5">
    <source>
        <dbReference type="ARBA" id="ARBA00023212"/>
    </source>
</evidence>
<dbReference type="OMA" id="VENECLY"/>
<dbReference type="Gene3D" id="1.20.1270.60">
    <property type="entry name" value="Arfaptin homology (AH) domain/BAR domain"/>
    <property type="match status" value="1"/>
</dbReference>
<evidence type="ECO:0000256" key="9">
    <source>
        <dbReference type="SAM" id="MobiDB-lite"/>
    </source>
</evidence>
<evidence type="ECO:0000256" key="2">
    <source>
        <dbReference type="ARBA" id="ARBA00022443"/>
    </source>
</evidence>
<dbReference type="CDD" id="cd00174">
    <property type="entry name" value="SH3"/>
    <property type="match status" value="1"/>
</dbReference>
<dbReference type="InterPro" id="IPR027267">
    <property type="entry name" value="AH/BAR_dom_sf"/>
</dbReference>
<evidence type="ECO:0000259" key="10">
    <source>
        <dbReference type="PROSITE" id="PS50002"/>
    </source>
</evidence>
<evidence type="ECO:0000256" key="3">
    <source>
        <dbReference type="ARBA" id="ARBA00022490"/>
    </source>
</evidence>
<proteinExistence type="predicted"/>
<feature type="region of interest" description="Disordered" evidence="9">
    <location>
        <begin position="154"/>
        <end position="177"/>
    </location>
</feature>
<name>A0A0A1TV83_ENTIV</name>
<dbReference type="PROSITE" id="PS51741">
    <property type="entry name" value="F_BAR"/>
    <property type="match status" value="1"/>
</dbReference>
<dbReference type="RefSeq" id="XP_004183557.1">
    <property type="nucleotide sequence ID" value="XM_004183509.1"/>
</dbReference>
<dbReference type="Proteomes" id="UP000014680">
    <property type="component" value="Unassembled WGS sequence"/>
</dbReference>
<dbReference type="GeneID" id="14883213"/>
<dbReference type="OrthoDB" id="19092at2759"/>
<reference evidence="12 13" key="1">
    <citation type="submission" date="2012-10" db="EMBL/GenBank/DDBJ databases">
        <authorList>
            <person name="Zafar N."/>
            <person name="Inman J."/>
            <person name="Hall N."/>
            <person name="Lorenzi H."/>
            <person name="Caler E."/>
        </authorList>
    </citation>
    <scope>NUCLEOTIDE SEQUENCE [LARGE SCALE GENOMIC DNA]</scope>
    <source>
        <strain evidence="12 13">IP1</strain>
    </source>
</reference>
<protein>
    <recommendedName>
        <fullName evidence="14">SH3 domain-containing protein</fullName>
    </recommendedName>
</protein>
<dbReference type="SUPFAM" id="SSF103657">
    <property type="entry name" value="BAR/IMD domain-like"/>
    <property type="match status" value="1"/>
</dbReference>
<keyword evidence="13" id="KW-1185">Reference proteome</keyword>